<accession>A0ACB8R9D9</accession>
<sequence>MSSFTPATQSTYPQAYAAAYQTPYAHYPPQARYASGNYPPTQSPTASYPLYQPSPAGGAPRADHEPAPQDLSNVDPAVASRSLDKLISFELKNEGFDAAEPAALRKLEAEVVAFIEELHKSAHEYANLANRTAPLAKDALEAVEEVGIELEDLRLVVELSGLRRQSATSRGLIPVWRTHHI</sequence>
<protein>
    <submittedName>
        <fullName evidence="1">Uncharacterized protein</fullName>
    </submittedName>
</protein>
<evidence type="ECO:0000313" key="2">
    <source>
        <dbReference type="Proteomes" id="UP000814033"/>
    </source>
</evidence>
<gene>
    <name evidence="1" type="ORF">FA95DRAFT_1566187</name>
</gene>
<keyword evidence="2" id="KW-1185">Reference proteome</keyword>
<dbReference type="EMBL" id="MU276174">
    <property type="protein sequence ID" value="KAI0040699.1"/>
    <property type="molecule type" value="Genomic_DNA"/>
</dbReference>
<reference evidence="1" key="1">
    <citation type="submission" date="2021-02" db="EMBL/GenBank/DDBJ databases">
        <authorList>
            <consortium name="DOE Joint Genome Institute"/>
            <person name="Ahrendt S."/>
            <person name="Looney B.P."/>
            <person name="Miyauchi S."/>
            <person name="Morin E."/>
            <person name="Drula E."/>
            <person name="Courty P.E."/>
            <person name="Chicoki N."/>
            <person name="Fauchery L."/>
            <person name="Kohler A."/>
            <person name="Kuo A."/>
            <person name="Labutti K."/>
            <person name="Pangilinan J."/>
            <person name="Lipzen A."/>
            <person name="Riley R."/>
            <person name="Andreopoulos W."/>
            <person name="He G."/>
            <person name="Johnson J."/>
            <person name="Barry K.W."/>
            <person name="Grigoriev I.V."/>
            <person name="Nagy L."/>
            <person name="Hibbett D."/>
            <person name="Henrissat B."/>
            <person name="Matheny P.B."/>
            <person name="Labbe J."/>
            <person name="Martin F."/>
        </authorList>
    </citation>
    <scope>NUCLEOTIDE SEQUENCE</scope>
    <source>
        <strain evidence="1">FP105234-sp</strain>
    </source>
</reference>
<comment type="caution">
    <text evidence="1">The sequence shown here is derived from an EMBL/GenBank/DDBJ whole genome shotgun (WGS) entry which is preliminary data.</text>
</comment>
<proteinExistence type="predicted"/>
<evidence type="ECO:0000313" key="1">
    <source>
        <dbReference type="EMBL" id="KAI0040699.1"/>
    </source>
</evidence>
<name>A0ACB8R9D9_9AGAM</name>
<dbReference type="Proteomes" id="UP000814033">
    <property type="component" value="Unassembled WGS sequence"/>
</dbReference>
<organism evidence="1 2">
    <name type="scientific">Auriscalpium vulgare</name>
    <dbReference type="NCBI Taxonomy" id="40419"/>
    <lineage>
        <taxon>Eukaryota</taxon>
        <taxon>Fungi</taxon>
        <taxon>Dikarya</taxon>
        <taxon>Basidiomycota</taxon>
        <taxon>Agaricomycotina</taxon>
        <taxon>Agaricomycetes</taxon>
        <taxon>Russulales</taxon>
        <taxon>Auriscalpiaceae</taxon>
        <taxon>Auriscalpium</taxon>
    </lineage>
</organism>
<reference evidence="1" key="2">
    <citation type="journal article" date="2022" name="New Phytol.">
        <title>Evolutionary transition to the ectomycorrhizal habit in the genomes of a hyperdiverse lineage of mushroom-forming fungi.</title>
        <authorList>
            <person name="Looney B."/>
            <person name="Miyauchi S."/>
            <person name="Morin E."/>
            <person name="Drula E."/>
            <person name="Courty P.E."/>
            <person name="Kohler A."/>
            <person name="Kuo A."/>
            <person name="LaButti K."/>
            <person name="Pangilinan J."/>
            <person name="Lipzen A."/>
            <person name="Riley R."/>
            <person name="Andreopoulos W."/>
            <person name="He G."/>
            <person name="Johnson J."/>
            <person name="Nolan M."/>
            <person name="Tritt A."/>
            <person name="Barry K.W."/>
            <person name="Grigoriev I.V."/>
            <person name="Nagy L.G."/>
            <person name="Hibbett D."/>
            <person name="Henrissat B."/>
            <person name="Matheny P.B."/>
            <person name="Labbe J."/>
            <person name="Martin F.M."/>
        </authorList>
    </citation>
    <scope>NUCLEOTIDE SEQUENCE</scope>
    <source>
        <strain evidence="1">FP105234-sp</strain>
    </source>
</reference>